<feature type="region of interest" description="Disordered" evidence="4">
    <location>
        <begin position="1"/>
        <end position="26"/>
    </location>
</feature>
<keyword evidence="7" id="KW-1185">Reference proteome</keyword>
<dbReference type="InterPro" id="IPR036388">
    <property type="entry name" value="WH-like_DNA-bd_sf"/>
</dbReference>
<dbReference type="CDD" id="cd07377">
    <property type="entry name" value="WHTH_GntR"/>
    <property type="match status" value="1"/>
</dbReference>
<feature type="domain" description="HTH gntR-type" evidence="5">
    <location>
        <begin position="22"/>
        <end position="92"/>
    </location>
</feature>
<dbReference type="Gene3D" id="1.20.120.530">
    <property type="entry name" value="GntR ligand-binding domain-like"/>
    <property type="match status" value="1"/>
</dbReference>
<evidence type="ECO:0000259" key="5">
    <source>
        <dbReference type="PROSITE" id="PS50949"/>
    </source>
</evidence>
<dbReference type="InterPro" id="IPR036390">
    <property type="entry name" value="WH_DNA-bd_sf"/>
</dbReference>
<dbReference type="PANTHER" id="PTHR43537">
    <property type="entry name" value="TRANSCRIPTIONAL REGULATOR, GNTR FAMILY"/>
    <property type="match status" value="1"/>
</dbReference>
<dbReference type="Proteomes" id="UP001597115">
    <property type="component" value="Unassembled WGS sequence"/>
</dbReference>
<dbReference type="PANTHER" id="PTHR43537:SF5">
    <property type="entry name" value="UXU OPERON TRANSCRIPTIONAL REGULATOR"/>
    <property type="match status" value="1"/>
</dbReference>
<comment type="caution">
    <text evidence="6">The sequence shown here is derived from an EMBL/GenBank/DDBJ whole genome shotgun (WGS) entry which is preliminary data.</text>
</comment>
<evidence type="ECO:0000256" key="4">
    <source>
        <dbReference type="SAM" id="MobiDB-lite"/>
    </source>
</evidence>
<gene>
    <name evidence="6" type="ORF">ACFSCW_06485</name>
</gene>
<dbReference type="SMART" id="SM00895">
    <property type="entry name" value="FCD"/>
    <property type="match status" value="1"/>
</dbReference>
<dbReference type="InterPro" id="IPR011711">
    <property type="entry name" value="GntR_C"/>
</dbReference>
<dbReference type="Pfam" id="PF00392">
    <property type="entry name" value="GntR"/>
    <property type="match status" value="1"/>
</dbReference>
<name>A0ABW4I1X9_9SPHN</name>
<dbReference type="SUPFAM" id="SSF48008">
    <property type="entry name" value="GntR ligand-binding domain-like"/>
    <property type="match status" value="1"/>
</dbReference>
<evidence type="ECO:0000256" key="3">
    <source>
        <dbReference type="ARBA" id="ARBA00023163"/>
    </source>
</evidence>
<proteinExistence type="predicted"/>
<evidence type="ECO:0000313" key="7">
    <source>
        <dbReference type="Proteomes" id="UP001597115"/>
    </source>
</evidence>
<feature type="compositionally biased region" description="Basic residues" evidence="4">
    <location>
        <begin position="11"/>
        <end position="23"/>
    </location>
</feature>
<sequence length="253" mass="27846">MTGTQSEPTPKRRKEKSGTRARKRSEQVALQIIEKIAQRGQQPGDKLPQEPEMLEEYDVSRSSLREGLRLLEVQGLITIRTGPGNGTEVGQIDPANLSRTLGLYLIMSRINLRQLLDAWLTVEPILARLAAECPDREKVERLIRPFATHGTHDDRNVESGLAFHDMVAEAANNPVLALILAAVGYLVTEQVRIFAPEFELTHATVHSHEVLADCILAGDGDQAAALMLAHLKDVVAELETILPSLDGDISLRS</sequence>
<dbReference type="SMART" id="SM00345">
    <property type="entry name" value="HTH_GNTR"/>
    <property type="match status" value="1"/>
</dbReference>
<dbReference type="Gene3D" id="1.10.10.10">
    <property type="entry name" value="Winged helix-like DNA-binding domain superfamily/Winged helix DNA-binding domain"/>
    <property type="match status" value="1"/>
</dbReference>
<evidence type="ECO:0000256" key="1">
    <source>
        <dbReference type="ARBA" id="ARBA00023015"/>
    </source>
</evidence>
<evidence type="ECO:0000313" key="6">
    <source>
        <dbReference type="EMBL" id="MFD1611446.1"/>
    </source>
</evidence>
<reference evidence="7" key="1">
    <citation type="journal article" date="2019" name="Int. J. Syst. Evol. Microbiol.">
        <title>The Global Catalogue of Microorganisms (GCM) 10K type strain sequencing project: providing services to taxonomists for standard genome sequencing and annotation.</title>
        <authorList>
            <consortium name="The Broad Institute Genomics Platform"/>
            <consortium name="The Broad Institute Genome Sequencing Center for Infectious Disease"/>
            <person name="Wu L."/>
            <person name="Ma J."/>
        </authorList>
    </citation>
    <scope>NUCLEOTIDE SEQUENCE [LARGE SCALE GENOMIC DNA]</scope>
    <source>
        <strain evidence="7">CGMCC 1.16275</strain>
    </source>
</reference>
<dbReference type="PRINTS" id="PR00035">
    <property type="entry name" value="HTHGNTR"/>
</dbReference>
<evidence type="ECO:0000256" key="2">
    <source>
        <dbReference type="ARBA" id="ARBA00023125"/>
    </source>
</evidence>
<dbReference type="RefSeq" id="WP_380888040.1">
    <property type="nucleotide sequence ID" value="NZ_JBHUDY010000001.1"/>
</dbReference>
<dbReference type="InterPro" id="IPR008920">
    <property type="entry name" value="TF_FadR/GntR_C"/>
</dbReference>
<accession>A0ABW4I1X9</accession>
<dbReference type="SUPFAM" id="SSF46785">
    <property type="entry name" value="Winged helix' DNA-binding domain"/>
    <property type="match status" value="1"/>
</dbReference>
<dbReference type="InterPro" id="IPR000524">
    <property type="entry name" value="Tscrpt_reg_HTH_GntR"/>
</dbReference>
<dbReference type="EMBL" id="JBHUDY010000001">
    <property type="protein sequence ID" value="MFD1611446.1"/>
    <property type="molecule type" value="Genomic_DNA"/>
</dbReference>
<keyword evidence="2" id="KW-0238">DNA-binding</keyword>
<organism evidence="6 7">
    <name type="scientific">Sphingomonas tabacisoli</name>
    <dbReference type="NCBI Taxonomy" id="2249466"/>
    <lineage>
        <taxon>Bacteria</taxon>
        <taxon>Pseudomonadati</taxon>
        <taxon>Pseudomonadota</taxon>
        <taxon>Alphaproteobacteria</taxon>
        <taxon>Sphingomonadales</taxon>
        <taxon>Sphingomonadaceae</taxon>
        <taxon>Sphingomonas</taxon>
    </lineage>
</organism>
<keyword evidence="1" id="KW-0805">Transcription regulation</keyword>
<keyword evidence="3" id="KW-0804">Transcription</keyword>
<dbReference type="PROSITE" id="PS50949">
    <property type="entry name" value="HTH_GNTR"/>
    <property type="match status" value="1"/>
</dbReference>
<dbReference type="Pfam" id="PF07729">
    <property type="entry name" value="FCD"/>
    <property type="match status" value="1"/>
</dbReference>
<protein>
    <submittedName>
        <fullName evidence="6">FadR/GntR family transcriptional regulator</fullName>
    </submittedName>
</protein>